<keyword evidence="1" id="KW-0479">Metal-binding</keyword>
<name>A0ABU9AWM0_9BACT</name>
<dbReference type="EMBL" id="JBBUKT010000004">
    <property type="protein sequence ID" value="MEK7951157.1"/>
    <property type="molecule type" value="Genomic_DNA"/>
</dbReference>
<sequence>MPPCANLPAYLSEEILLHPENRDFPPFDLVRLLGTVFKPTQGCRVCILTDFDEPAGLIKDFNFLQQPGFPVQKKAHEAFYQGLKNGAMKSLGMSGGEMFAYKTTHGSNLDLEDEVWDTNGKQLSLDADIYQKYDLILCISTFSATAPLTAKAKEFGFRGATLHGLNDIILGSGLAVDYEDVSKDAEKLRLALTKADDIEIDFALEDGRVLTAWLGLGGQEAQKSHGLCQGEKPDIANLPAGEVYFVPKDARGHFPMKYEDGTLGVLTVENRNIIKSELISGNQATIDAHNARLADDPMTGTLGELGFGTQVLPVSGADIQDEKVLGTCHLATGRDDHLGGDIVPDMFKKHENSTHDDILFAPHKTPNFNIKQVRMKRGNQREVLIENFRPARYLMDALAGNGGC</sequence>
<dbReference type="InterPro" id="IPR052170">
    <property type="entry name" value="M29_Exopeptidase"/>
</dbReference>
<dbReference type="SUPFAM" id="SSF144052">
    <property type="entry name" value="Thermophilic metalloprotease-like"/>
    <property type="match status" value="1"/>
</dbReference>
<organism evidence="2 3">
    <name type="scientific">Luteolibacter soli</name>
    <dbReference type="NCBI Taxonomy" id="3135280"/>
    <lineage>
        <taxon>Bacteria</taxon>
        <taxon>Pseudomonadati</taxon>
        <taxon>Verrucomicrobiota</taxon>
        <taxon>Verrucomicrobiia</taxon>
        <taxon>Verrucomicrobiales</taxon>
        <taxon>Verrucomicrobiaceae</taxon>
        <taxon>Luteolibacter</taxon>
    </lineage>
</organism>
<reference evidence="2 3" key="1">
    <citation type="submission" date="2024-04" db="EMBL/GenBank/DDBJ databases">
        <title>Luteolibacter sp. isolated from soil.</title>
        <authorList>
            <person name="An J."/>
        </authorList>
    </citation>
    <scope>NUCLEOTIDE SEQUENCE [LARGE SCALE GENOMIC DNA]</scope>
    <source>
        <strain evidence="2 3">Y139</strain>
    </source>
</reference>
<gene>
    <name evidence="2" type="ORF">WKV53_11640</name>
</gene>
<keyword evidence="3" id="KW-1185">Reference proteome</keyword>
<evidence type="ECO:0000256" key="1">
    <source>
        <dbReference type="ARBA" id="ARBA00022723"/>
    </source>
</evidence>
<accession>A0ABU9AWM0</accession>
<evidence type="ECO:0008006" key="4">
    <source>
        <dbReference type="Google" id="ProtNLM"/>
    </source>
</evidence>
<dbReference type="PANTHER" id="PTHR34448">
    <property type="entry name" value="AMINOPEPTIDASE"/>
    <property type="match status" value="1"/>
</dbReference>
<proteinExistence type="predicted"/>
<dbReference type="PANTHER" id="PTHR34448:SF1">
    <property type="entry name" value="BLL6088 PROTEIN"/>
    <property type="match status" value="1"/>
</dbReference>
<comment type="caution">
    <text evidence="2">The sequence shown here is derived from an EMBL/GenBank/DDBJ whole genome shotgun (WGS) entry which is preliminary data.</text>
</comment>
<evidence type="ECO:0000313" key="3">
    <source>
        <dbReference type="Proteomes" id="UP001371305"/>
    </source>
</evidence>
<dbReference type="Proteomes" id="UP001371305">
    <property type="component" value="Unassembled WGS sequence"/>
</dbReference>
<protein>
    <recommendedName>
        <fullName evidence="4">Leucyl aminopeptidase (Aminopeptidase T)</fullName>
    </recommendedName>
</protein>
<evidence type="ECO:0000313" key="2">
    <source>
        <dbReference type="EMBL" id="MEK7951157.1"/>
    </source>
</evidence>
<dbReference type="RefSeq" id="WP_341404760.1">
    <property type="nucleotide sequence ID" value="NZ_JBBUKT010000004.1"/>
</dbReference>